<feature type="transmembrane region" description="Helical" evidence="6">
    <location>
        <begin position="407"/>
        <end position="428"/>
    </location>
</feature>
<dbReference type="GO" id="GO:0005886">
    <property type="term" value="C:plasma membrane"/>
    <property type="evidence" value="ECO:0007669"/>
    <property type="project" value="UniProtKB-SubCell"/>
</dbReference>
<feature type="transmembrane region" description="Helical" evidence="6">
    <location>
        <begin position="354"/>
        <end position="387"/>
    </location>
</feature>
<feature type="domain" description="ComEC/Rec2-related protein" evidence="7">
    <location>
        <begin position="252"/>
        <end position="515"/>
    </location>
</feature>
<dbReference type="RefSeq" id="WP_074610773.1">
    <property type="nucleotide sequence ID" value="NZ_FNGY01000007.1"/>
</dbReference>
<keyword evidence="4 6" id="KW-1133">Transmembrane helix</keyword>
<feature type="domain" description="DUF4131" evidence="8">
    <location>
        <begin position="42"/>
        <end position="206"/>
    </location>
</feature>
<feature type="transmembrane region" description="Helical" evidence="6">
    <location>
        <begin position="274"/>
        <end position="295"/>
    </location>
</feature>
<accession>A0A1H0BLL4</accession>
<evidence type="ECO:0000256" key="4">
    <source>
        <dbReference type="ARBA" id="ARBA00022989"/>
    </source>
</evidence>
<feature type="transmembrane region" description="Helical" evidence="6">
    <location>
        <begin position="316"/>
        <end position="342"/>
    </location>
</feature>
<evidence type="ECO:0000259" key="8">
    <source>
        <dbReference type="Pfam" id="PF13567"/>
    </source>
</evidence>
<evidence type="ECO:0000256" key="3">
    <source>
        <dbReference type="ARBA" id="ARBA00022692"/>
    </source>
</evidence>
<comment type="subcellular location">
    <subcellularLocation>
        <location evidence="1">Cell membrane</location>
        <topology evidence="1">Multi-pass membrane protein</topology>
    </subcellularLocation>
</comment>
<dbReference type="Pfam" id="PF03772">
    <property type="entry name" value="Competence"/>
    <property type="match status" value="1"/>
</dbReference>
<feature type="transmembrane region" description="Helical" evidence="6">
    <location>
        <begin position="32"/>
        <end position="51"/>
    </location>
</feature>
<reference evidence="10" key="1">
    <citation type="submission" date="2016-10" db="EMBL/GenBank/DDBJ databases">
        <authorList>
            <person name="Varghese N."/>
            <person name="Submissions S."/>
        </authorList>
    </citation>
    <scope>NUCLEOTIDE SEQUENCE [LARGE SCALE GENOMIC DNA]</scope>
    <source>
        <strain evidence="10">DSM 19110</strain>
    </source>
</reference>
<evidence type="ECO:0000256" key="1">
    <source>
        <dbReference type="ARBA" id="ARBA00004651"/>
    </source>
</evidence>
<feature type="transmembrane region" description="Helical" evidence="6">
    <location>
        <begin position="500"/>
        <end position="517"/>
    </location>
</feature>
<dbReference type="InterPro" id="IPR025405">
    <property type="entry name" value="DUF4131"/>
</dbReference>
<organism evidence="9 10">
    <name type="scientific">Pedobacter steynii</name>
    <dbReference type="NCBI Taxonomy" id="430522"/>
    <lineage>
        <taxon>Bacteria</taxon>
        <taxon>Pseudomonadati</taxon>
        <taxon>Bacteroidota</taxon>
        <taxon>Sphingobacteriia</taxon>
        <taxon>Sphingobacteriales</taxon>
        <taxon>Sphingobacteriaceae</taxon>
        <taxon>Pedobacter</taxon>
    </lineage>
</organism>
<dbReference type="PANTHER" id="PTHR30619">
    <property type="entry name" value="DNA INTERNALIZATION/COMPETENCE PROTEIN COMEC/REC2"/>
    <property type="match status" value="1"/>
</dbReference>
<feature type="transmembrane region" description="Helical" evidence="6">
    <location>
        <begin position="434"/>
        <end position="458"/>
    </location>
</feature>
<evidence type="ECO:0000256" key="6">
    <source>
        <dbReference type="SAM" id="Phobius"/>
    </source>
</evidence>
<dbReference type="Pfam" id="PF13567">
    <property type="entry name" value="DUF4131"/>
    <property type="match status" value="1"/>
</dbReference>
<dbReference type="InterPro" id="IPR052159">
    <property type="entry name" value="Competence_DNA_uptake"/>
</dbReference>
<evidence type="ECO:0000313" key="9">
    <source>
        <dbReference type="EMBL" id="SDN46445.1"/>
    </source>
</evidence>
<gene>
    <name evidence="9" type="ORF">SAMN05421820_107445</name>
</gene>
<evidence type="ECO:0000256" key="5">
    <source>
        <dbReference type="ARBA" id="ARBA00023136"/>
    </source>
</evidence>
<dbReference type="AlphaFoldDB" id="A0A1H0BLL4"/>
<dbReference type="NCBIfam" id="TIGR00360">
    <property type="entry name" value="ComEC_N-term"/>
    <property type="match status" value="1"/>
</dbReference>
<dbReference type="InterPro" id="IPR004477">
    <property type="entry name" value="ComEC_N"/>
</dbReference>
<feature type="transmembrane region" description="Helical" evidence="6">
    <location>
        <begin position="7"/>
        <end position="26"/>
    </location>
</feature>
<keyword evidence="2" id="KW-1003">Cell membrane</keyword>
<feature type="transmembrane region" description="Helical" evidence="6">
    <location>
        <begin position="523"/>
        <end position="541"/>
    </location>
</feature>
<sequence>MSFQDQNAFSFLRILLPYAAGIIFFYNFNSILSKMVLTSINLSLFIVLLVINSRYQAFKAYHFKTFTGFVFQLLCFFFAGLSCISHTQYLSPDYFAKVPSGYLKVRINDEPQYKGDILKFKARVLLAYQVDGAPDQQGKYLLASPVSGTIMVAIKVPVGASLNLGYGDELIIPSRFSEIKPPDQPSEFDFKSWLATQNIYQQTFLKPHQCLKTKGNNGNPVLAFALALRNKQVKRYASLIKNKEAISLASTLILGYRADLSKETLDIYSKTGTIHALSVSGMHVGLIYMVLNVLLTFLNRLKRKELLKLILILPTLWFYALLTGLSPSVLRSVMMLSVFLIAKSSSRPANSYNIIAFSAFCILVYHPFLIWDVGFQLSFLAVTGLIYLQPKIQQCWYIENKWLHKLWGLMAMSFAAQLFTFPASVYYFHQFPLYFLLSNLFIILPIALLMYLGILLLFPGFDFLAPFFEWLINFTNQGLQWIANLPFASLSGVWISKIELVWLCFALTFMVIAWVHFQKKALFAAIASFLILQSCLSYDQLSAYHQRKIIRFKIPKQQATAYLFSNHATICTTLKQGDKAFVYFIQPALDQHKIKFVKLVPP</sequence>
<proteinExistence type="predicted"/>
<dbReference type="PANTHER" id="PTHR30619:SF1">
    <property type="entry name" value="RECOMBINATION PROTEIN 2"/>
    <property type="match status" value="1"/>
</dbReference>
<evidence type="ECO:0000256" key="2">
    <source>
        <dbReference type="ARBA" id="ARBA00022475"/>
    </source>
</evidence>
<protein>
    <submittedName>
        <fullName evidence="9">Competence protein ComEC</fullName>
    </submittedName>
</protein>
<keyword evidence="3 6" id="KW-0812">Transmembrane</keyword>
<feature type="transmembrane region" description="Helical" evidence="6">
    <location>
        <begin position="63"/>
        <end position="81"/>
    </location>
</feature>
<dbReference type="OrthoDB" id="9761531at2"/>
<evidence type="ECO:0000313" key="10">
    <source>
        <dbReference type="Proteomes" id="UP000183200"/>
    </source>
</evidence>
<dbReference type="EMBL" id="FNGY01000007">
    <property type="protein sequence ID" value="SDN46445.1"/>
    <property type="molecule type" value="Genomic_DNA"/>
</dbReference>
<evidence type="ECO:0000259" key="7">
    <source>
        <dbReference type="Pfam" id="PF03772"/>
    </source>
</evidence>
<name>A0A1H0BLL4_9SPHI</name>
<keyword evidence="10" id="KW-1185">Reference proteome</keyword>
<keyword evidence="5 6" id="KW-0472">Membrane</keyword>
<dbReference type="Proteomes" id="UP000183200">
    <property type="component" value="Unassembled WGS sequence"/>
</dbReference>